<feature type="transmembrane region" description="Helical" evidence="1">
    <location>
        <begin position="145"/>
        <end position="171"/>
    </location>
</feature>
<keyword evidence="1" id="KW-0472">Membrane</keyword>
<feature type="transmembrane region" description="Helical" evidence="1">
    <location>
        <begin position="73"/>
        <end position="90"/>
    </location>
</feature>
<evidence type="ECO:0000256" key="1">
    <source>
        <dbReference type="SAM" id="Phobius"/>
    </source>
</evidence>
<proteinExistence type="predicted"/>
<accession>A0ABX2TJN7</accession>
<evidence type="ECO:0000313" key="2">
    <source>
        <dbReference type="EMBL" id="NYZ24354.1"/>
    </source>
</evidence>
<keyword evidence="3" id="KW-1185">Reference proteome</keyword>
<keyword evidence="1" id="KW-1133">Transmembrane helix</keyword>
<feature type="transmembrane region" description="Helical" evidence="1">
    <location>
        <begin position="9"/>
        <end position="28"/>
    </location>
</feature>
<dbReference type="RefSeq" id="WP_180286124.1">
    <property type="nucleotide sequence ID" value="NZ_JABFDB010000039.1"/>
</dbReference>
<feature type="transmembrane region" description="Helical" evidence="1">
    <location>
        <begin position="111"/>
        <end position="133"/>
    </location>
</feature>
<reference evidence="2 3" key="1">
    <citation type="submission" date="2020-05" db="EMBL/GenBank/DDBJ databases">
        <title>Azospirillum oleiclasticum sp. nov, a nitrogen-fixing and heavy crude oil-emulsifying bacterium isolated from the crude oil of Yumen Oilfield.</title>
        <authorList>
            <person name="Wu D."/>
            <person name="Cai M."/>
            <person name="Zhang X."/>
        </authorList>
    </citation>
    <scope>NUCLEOTIDE SEQUENCE [LARGE SCALE GENOMIC DNA]</scope>
    <source>
        <strain evidence="2 3">ROY-1-1-2</strain>
    </source>
</reference>
<dbReference type="EMBL" id="JABFDB010000039">
    <property type="protein sequence ID" value="NYZ24354.1"/>
    <property type="molecule type" value="Genomic_DNA"/>
</dbReference>
<name>A0ABX2TJN7_9PROT</name>
<comment type="caution">
    <text evidence="2">The sequence shown here is derived from an EMBL/GenBank/DDBJ whole genome shotgun (WGS) entry which is preliminary data.</text>
</comment>
<sequence>MIAILKRGFYGAVFLVLPLVITSFLTFYDLTSFLSSNAAVVIQIANASLSSNNELPIILQLVVYYLNDVMRNVMWAAMAAGVFFHIYVWYRRKIYKSGFPSAAVRLRRASLVIMILALILTIVLVVLSLYPIAQTLLASGRIANSLVFPALVASITGVLGPFGSFVTELFLGLSAIIRILGFFLPKVVGLAALLLLVVFVVSYYATCLAIRPVLTPRVSAPAVSRSGPFGWLHRASALAVDLLINWLKLDALKGLEAAQIIAGIVSGRSDEATSR</sequence>
<gene>
    <name evidence="2" type="ORF">HND93_32000</name>
</gene>
<dbReference type="Proteomes" id="UP000584642">
    <property type="component" value="Unassembled WGS sequence"/>
</dbReference>
<evidence type="ECO:0000313" key="3">
    <source>
        <dbReference type="Proteomes" id="UP000584642"/>
    </source>
</evidence>
<protein>
    <recommendedName>
        <fullName evidence="4">YihY/virulence factor BrkB family protein</fullName>
    </recommendedName>
</protein>
<organism evidence="2 3">
    <name type="scientific">Azospirillum oleiclasticum</name>
    <dbReference type="NCBI Taxonomy" id="2735135"/>
    <lineage>
        <taxon>Bacteria</taxon>
        <taxon>Pseudomonadati</taxon>
        <taxon>Pseudomonadota</taxon>
        <taxon>Alphaproteobacteria</taxon>
        <taxon>Rhodospirillales</taxon>
        <taxon>Azospirillaceae</taxon>
        <taxon>Azospirillum</taxon>
    </lineage>
</organism>
<evidence type="ECO:0008006" key="4">
    <source>
        <dbReference type="Google" id="ProtNLM"/>
    </source>
</evidence>
<keyword evidence="1" id="KW-0812">Transmembrane</keyword>
<feature type="transmembrane region" description="Helical" evidence="1">
    <location>
        <begin position="183"/>
        <end position="205"/>
    </location>
</feature>